<gene>
    <name evidence="1" type="ORF">EYF80_007662</name>
</gene>
<dbReference type="EMBL" id="SRLO01000042">
    <property type="protein sequence ID" value="TNN82016.1"/>
    <property type="molecule type" value="Genomic_DNA"/>
</dbReference>
<keyword evidence="2" id="KW-1185">Reference proteome</keyword>
<sequence length="132" mass="14855">MMVEQLCYHDCRMGCCHDSEPGAELKTWSWVPGQQSVDAGSSEQRTLLSAQTQLPSELFLVCWRSGASMPSLRVLQDGHGVVGKDVGRDLHDENTEAIGYRAPCCCYYTQLQQRLNRGDIVLMFMNQVLIEQ</sequence>
<evidence type="ECO:0000313" key="1">
    <source>
        <dbReference type="EMBL" id="TNN82016.1"/>
    </source>
</evidence>
<comment type="caution">
    <text evidence="1">The sequence shown here is derived from an EMBL/GenBank/DDBJ whole genome shotgun (WGS) entry which is preliminary data.</text>
</comment>
<accession>A0A4Z2IVV2</accession>
<reference evidence="1 2" key="1">
    <citation type="submission" date="2019-03" db="EMBL/GenBank/DDBJ databases">
        <title>First draft genome of Liparis tanakae, snailfish: a comprehensive survey of snailfish specific genes.</title>
        <authorList>
            <person name="Kim W."/>
            <person name="Song I."/>
            <person name="Jeong J.-H."/>
            <person name="Kim D."/>
            <person name="Kim S."/>
            <person name="Ryu S."/>
            <person name="Song J.Y."/>
            <person name="Lee S.K."/>
        </authorList>
    </citation>
    <scope>NUCLEOTIDE SEQUENCE [LARGE SCALE GENOMIC DNA]</scope>
    <source>
        <tissue evidence="1">Muscle</tissue>
    </source>
</reference>
<proteinExistence type="predicted"/>
<dbReference type="AlphaFoldDB" id="A0A4Z2IVV2"/>
<name>A0A4Z2IVV2_9TELE</name>
<protein>
    <submittedName>
        <fullName evidence="1">Uncharacterized protein</fullName>
    </submittedName>
</protein>
<dbReference type="Proteomes" id="UP000314294">
    <property type="component" value="Unassembled WGS sequence"/>
</dbReference>
<evidence type="ECO:0000313" key="2">
    <source>
        <dbReference type="Proteomes" id="UP000314294"/>
    </source>
</evidence>
<organism evidence="1 2">
    <name type="scientific">Liparis tanakae</name>
    <name type="common">Tanaka's snailfish</name>
    <dbReference type="NCBI Taxonomy" id="230148"/>
    <lineage>
        <taxon>Eukaryota</taxon>
        <taxon>Metazoa</taxon>
        <taxon>Chordata</taxon>
        <taxon>Craniata</taxon>
        <taxon>Vertebrata</taxon>
        <taxon>Euteleostomi</taxon>
        <taxon>Actinopterygii</taxon>
        <taxon>Neopterygii</taxon>
        <taxon>Teleostei</taxon>
        <taxon>Neoteleostei</taxon>
        <taxon>Acanthomorphata</taxon>
        <taxon>Eupercaria</taxon>
        <taxon>Perciformes</taxon>
        <taxon>Cottioidei</taxon>
        <taxon>Cottales</taxon>
        <taxon>Liparidae</taxon>
        <taxon>Liparis</taxon>
    </lineage>
</organism>